<protein>
    <recommendedName>
        <fullName evidence="3">DNA polymerase III delta subunit</fullName>
    </recommendedName>
</protein>
<keyword evidence="2" id="KW-1185">Reference proteome</keyword>
<dbReference type="OrthoDB" id="9856868at2"/>
<dbReference type="HOGENOM" id="CLU_873415_0_0_7"/>
<gene>
    <name evidence="1" type="ORF">BABL1_gene_483</name>
</gene>
<dbReference type="EMBL" id="HG793133">
    <property type="protein sequence ID" value="CDK30536.1"/>
    <property type="molecule type" value="Genomic_DNA"/>
</dbReference>
<evidence type="ECO:0000313" key="1">
    <source>
        <dbReference type="EMBL" id="CDK30536.1"/>
    </source>
</evidence>
<dbReference type="Proteomes" id="UP000018769">
    <property type="component" value="Chromosome I"/>
</dbReference>
<dbReference type="AlphaFoldDB" id="V6DJ47"/>
<accession>V6DJ47</accession>
<sequence length="318" mass="38175">MSSKFLSQFTKAFNDLPNLSKNIILLKFESYSSIFVSKLFSKLKFHLPNQVILLSLANLDLSQLSLKLQTSFLGQEFIYFIKDFYDLEVNLKNELYNYFLNYDGPNKIFIFDTIESNIVSDKFLIFEVPSSIDVEVYSEFYDFFYSNYSRNKLAVKRLFDSSKTLSLDLSLTIMNYQVILPNKSEIFFDNWLTKLRPTEKSLFMFSQYFFDKQNKNFFELWLKYKLEYPYEFWIAFWSDQIWQAALFVLRANKLGIFNAKKYASKLPFSFMNKSWSAYDYEFLCKAYQNLYKIDFDIKNGLGHNALELWFYKFLFNKF</sequence>
<dbReference type="eggNOG" id="ENOG50349MS">
    <property type="taxonomic scope" value="Bacteria"/>
</dbReference>
<dbReference type="KEGG" id="dpb:BABL1_gene_483"/>
<dbReference type="STRING" id="673862.BABL1_gene_483"/>
<organism evidence="1 2">
    <name type="scientific">Candidatus Babela massiliensis</name>
    <dbReference type="NCBI Taxonomy" id="673862"/>
    <lineage>
        <taxon>Bacteria</taxon>
        <taxon>Candidatus Babelota</taxon>
        <taxon>Candidatus Babeliae</taxon>
        <taxon>Candidatus Babeliales</taxon>
        <taxon>Candidatus Babeliaceae</taxon>
        <taxon>Candidatus Babela</taxon>
    </lineage>
</organism>
<evidence type="ECO:0008006" key="3">
    <source>
        <dbReference type="Google" id="ProtNLM"/>
    </source>
</evidence>
<reference evidence="1 2" key="1">
    <citation type="journal article" date="2015" name="Biol. Direct">
        <title>Babela massiliensis, a representative of a widespread bacterial phylum with unusual adaptations to parasitism in amoebae.</title>
        <authorList>
            <person name="Pagnier I."/>
            <person name="Yutin N."/>
            <person name="Croce O."/>
            <person name="Makarova K.S."/>
            <person name="Wolf Y.I."/>
            <person name="Benamar S."/>
            <person name="Raoult D."/>
            <person name="Koonin E.V."/>
            <person name="La Scola B."/>
        </authorList>
    </citation>
    <scope>NUCLEOTIDE SEQUENCE [LARGE SCALE GENOMIC DNA]</scope>
    <source>
        <strain evidence="2">BABL1</strain>
    </source>
</reference>
<evidence type="ECO:0000313" key="2">
    <source>
        <dbReference type="Proteomes" id="UP000018769"/>
    </source>
</evidence>
<proteinExistence type="predicted"/>
<dbReference type="RefSeq" id="WP_023791813.1">
    <property type="nucleotide sequence ID" value="NC_023003.1"/>
</dbReference>
<name>V6DJ47_9BACT</name>